<dbReference type="GO" id="GO:0005524">
    <property type="term" value="F:ATP binding"/>
    <property type="evidence" value="ECO:0007669"/>
    <property type="project" value="UniProtKB-KW"/>
</dbReference>
<protein>
    <submittedName>
        <fullName evidence="4">Regulatory LuxR family protein</fullName>
    </submittedName>
</protein>
<evidence type="ECO:0000313" key="5">
    <source>
        <dbReference type="Proteomes" id="UP000230161"/>
    </source>
</evidence>
<comment type="caution">
    <text evidence="4">The sequence shown here is derived from an EMBL/GenBank/DDBJ whole genome shotgun (WGS) entry which is preliminary data.</text>
</comment>
<keyword evidence="5" id="KW-1185">Reference proteome</keyword>
<dbReference type="AlphaFoldDB" id="A0A2M9BZS0"/>
<organism evidence="4 5">
    <name type="scientific">Compostimonas suwonensis</name>
    <dbReference type="NCBI Taxonomy" id="1048394"/>
    <lineage>
        <taxon>Bacteria</taxon>
        <taxon>Bacillati</taxon>
        <taxon>Actinomycetota</taxon>
        <taxon>Actinomycetes</taxon>
        <taxon>Micrococcales</taxon>
        <taxon>Microbacteriaceae</taxon>
        <taxon>Compostimonas</taxon>
    </lineage>
</organism>
<evidence type="ECO:0000313" key="4">
    <source>
        <dbReference type="EMBL" id="PJJ63591.1"/>
    </source>
</evidence>
<dbReference type="PRINTS" id="PR00038">
    <property type="entry name" value="HTHLUXR"/>
</dbReference>
<gene>
    <name evidence="4" type="ORF">CLV54_1261</name>
</gene>
<dbReference type="InterPro" id="IPR027417">
    <property type="entry name" value="P-loop_NTPase"/>
</dbReference>
<reference evidence="4 5" key="1">
    <citation type="submission" date="2017-11" db="EMBL/GenBank/DDBJ databases">
        <title>Genomic Encyclopedia of Archaeal and Bacterial Type Strains, Phase II (KMG-II): From Individual Species to Whole Genera.</title>
        <authorList>
            <person name="Goeker M."/>
        </authorList>
    </citation>
    <scope>NUCLEOTIDE SEQUENCE [LARGE SCALE GENOMIC DNA]</scope>
    <source>
        <strain evidence="4 5">DSM 25625</strain>
    </source>
</reference>
<dbReference type="InterPro" id="IPR016032">
    <property type="entry name" value="Sig_transdc_resp-reg_C-effctor"/>
</dbReference>
<dbReference type="SUPFAM" id="SSF46894">
    <property type="entry name" value="C-terminal effector domain of the bipartite response regulators"/>
    <property type="match status" value="1"/>
</dbReference>
<dbReference type="PANTHER" id="PTHR16305">
    <property type="entry name" value="TESTICULAR SOLUBLE ADENYLYL CYCLASE"/>
    <property type="match status" value="1"/>
</dbReference>
<dbReference type="GO" id="GO:0006355">
    <property type="term" value="P:regulation of DNA-templated transcription"/>
    <property type="evidence" value="ECO:0007669"/>
    <property type="project" value="InterPro"/>
</dbReference>
<dbReference type="Proteomes" id="UP000230161">
    <property type="component" value="Unassembled WGS sequence"/>
</dbReference>
<dbReference type="GO" id="GO:0004016">
    <property type="term" value="F:adenylate cyclase activity"/>
    <property type="evidence" value="ECO:0007669"/>
    <property type="project" value="TreeGrafter"/>
</dbReference>
<dbReference type="Gene3D" id="1.10.10.10">
    <property type="entry name" value="Winged helix-like DNA-binding domain superfamily/Winged helix DNA-binding domain"/>
    <property type="match status" value="1"/>
</dbReference>
<dbReference type="InterPro" id="IPR000792">
    <property type="entry name" value="Tscrpt_reg_LuxR_C"/>
</dbReference>
<evidence type="ECO:0000256" key="1">
    <source>
        <dbReference type="ARBA" id="ARBA00022741"/>
    </source>
</evidence>
<keyword evidence="1" id="KW-0547">Nucleotide-binding</keyword>
<dbReference type="PANTHER" id="PTHR16305:SF35">
    <property type="entry name" value="TRANSCRIPTIONAL ACTIVATOR DOMAIN"/>
    <property type="match status" value="1"/>
</dbReference>
<evidence type="ECO:0000259" key="3">
    <source>
        <dbReference type="PROSITE" id="PS50043"/>
    </source>
</evidence>
<dbReference type="OrthoDB" id="483at2"/>
<proteinExistence type="predicted"/>
<dbReference type="SUPFAM" id="SSF52540">
    <property type="entry name" value="P-loop containing nucleoside triphosphate hydrolases"/>
    <property type="match status" value="1"/>
</dbReference>
<dbReference type="GO" id="GO:0005737">
    <property type="term" value="C:cytoplasm"/>
    <property type="evidence" value="ECO:0007669"/>
    <property type="project" value="TreeGrafter"/>
</dbReference>
<feature type="domain" description="HTH luxR-type" evidence="3">
    <location>
        <begin position="840"/>
        <end position="901"/>
    </location>
</feature>
<dbReference type="InterPro" id="IPR036388">
    <property type="entry name" value="WH-like_DNA-bd_sf"/>
</dbReference>
<accession>A0A2M9BZS0</accession>
<sequence length="901" mass="96626">MLDDLLDAARAGISGVIVLVGEAGVGKTRLLDYAAAESSSYATVIRISGVQAESSLSFAALHRLALPAIGALPRVPAPQQQALGVALGQSPGPPPDRFLVGLGLLSLLALHARERPLLVCVDDAQWLDIESRAVLAFVARRIQADSMGLLFAVRSDDGMPADLAGLPVLEVGGLDEQSAGALLQLVVSCEVPAPTALQIVTATHGNPLAILDLANELTAQQLAGAALLPEPIPLGQHLEEHYLRRVRALPDDVQRWLLVAAAEPSGDLVRITAASESLGLDADAGEIAEYERFVVVRPAFGFRHPLVRSAVYGGAVDAERRRVHRALAAVTPERDADLHALHRAAATVGPDESVASELEQAADRAGQRGGFSSRASLLSGSVTFTSDPERRRARIIAAAEAAATAGAARQTLDLLDLLDDRELDRVSRGRVLMARARVQALTGGYRAVTVTPRLLLEAGEAFGRDEPALAREAMVHALESMLTVQWDADGLTLRQIAEAATGLLEPHDVTVGAVLLRGLAAYIHGPYEDAVQPLRAALAMLESEELGPGDHLRFSFLGVVVALGLWDEAALRRVLQRGAEVARAAGALAALDAVLWTRSLVEARLGHLGTAEALLAEVNQLRPAIGFTPELSELYKNASYLGWRGGGLEVRRKIEVARQASDALGFGGAVCIADMGMAVLDLADGRYRQAYERLERLLREPFIQVTDNVLPDIVEAAVRSRRPTEAAEAAEMLRRIATANRSPWALGSLACCDALLADDESAEALYLSAIEWLSQTEARSDRARAHLLYGEWLRRSRRRREARVQIAIAVAHFDDMQAESFAARARRELDAMGRRTKDVAIETTPGLTPQEEAVARLAAAGATNAEIAQTLFISPNTVDYHLRKVFRKLGVSSRRQLARDA</sequence>
<dbReference type="Pfam" id="PF13191">
    <property type="entry name" value="AAA_16"/>
    <property type="match status" value="1"/>
</dbReference>
<dbReference type="InterPro" id="IPR041664">
    <property type="entry name" value="AAA_16"/>
</dbReference>
<dbReference type="GO" id="GO:0003677">
    <property type="term" value="F:DNA binding"/>
    <property type="evidence" value="ECO:0007669"/>
    <property type="project" value="InterPro"/>
</dbReference>
<name>A0A2M9BZS0_9MICO</name>
<dbReference type="SMART" id="SM00421">
    <property type="entry name" value="HTH_LUXR"/>
    <property type="match status" value="1"/>
</dbReference>
<dbReference type="CDD" id="cd06170">
    <property type="entry name" value="LuxR_C_like"/>
    <property type="match status" value="1"/>
</dbReference>
<evidence type="ECO:0000256" key="2">
    <source>
        <dbReference type="ARBA" id="ARBA00022840"/>
    </source>
</evidence>
<dbReference type="Pfam" id="PF00196">
    <property type="entry name" value="GerE"/>
    <property type="match status" value="1"/>
</dbReference>
<dbReference type="EMBL" id="PGFB01000002">
    <property type="protein sequence ID" value="PJJ63591.1"/>
    <property type="molecule type" value="Genomic_DNA"/>
</dbReference>
<dbReference type="PROSITE" id="PS50043">
    <property type="entry name" value="HTH_LUXR_2"/>
    <property type="match status" value="1"/>
</dbReference>
<keyword evidence="2" id="KW-0067">ATP-binding</keyword>